<proteinExistence type="predicted"/>
<name>A0A7I8WDK6_9ANNE</name>
<keyword evidence="3" id="KW-1185">Reference proteome</keyword>
<feature type="region of interest" description="Disordered" evidence="1">
    <location>
        <begin position="1"/>
        <end position="23"/>
    </location>
</feature>
<evidence type="ECO:0000313" key="2">
    <source>
        <dbReference type="EMBL" id="CAD5126276.1"/>
    </source>
</evidence>
<evidence type="ECO:0000256" key="1">
    <source>
        <dbReference type="SAM" id="MobiDB-lite"/>
    </source>
</evidence>
<dbReference type="Proteomes" id="UP000549394">
    <property type="component" value="Unassembled WGS sequence"/>
</dbReference>
<evidence type="ECO:0000313" key="3">
    <source>
        <dbReference type="Proteomes" id="UP000549394"/>
    </source>
</evidence>
<dbReference type="EMBL" id="CAJFCJ010000038">
    <property type="protein sequence ID" value="CAD5126276.1"/>
    <property type="molecule type" value="Genomic_DNA"/>
</dbReference>
<protein>
    <submittedName>
        <fullName evidence="2">Uncharacterized protein</fullName>
    </submittedName>
</protein>
<sequence>MKKKISKAPFRIEEKEEDENEENNLDLLSWRKERRQMQDMAKMVFRKQLETMIEESKQQFKIATAIKLGHKLRELQMTRELETQQHFQHLHRIAEQASQRLLETTEAMEDKRRSKREQQENFLTEMRKRREAIEKEKSSVCTMQ</sequence>
<gene>
    <name evidence="2" type="ORF">DGYR_LOCUS13527</name>
</gene>
<accession>A0A7I8WDK6</accession>
<feature type="region of interest" description="Disordered" evidence="1">
    <location>
        <begin position="106"/>
        <end position="144"/>
    </location>
</feature>
<comment type="caution">
    <text evidence="2">The sequence shown here is derived from an EMBL/GenBank/DDBJ whole genome shotgun (WGS) entry which is preliminary data.</text>
</comment>
<reference evidence="2 3" key="1">
    <citation type="submission" date="2020-08" db="EMBL/GenBank/DDBJ databases">
        <authorList>
            <person name="Hejnol A."/>
        </authorList>
    </citation>
    <scope>NUCLEOTIDE SEQUENCE [LARGE SCALE GENOMIC DNA]</scope>
</reference>
<feature type="compositionally biased region" description="Basic and acidic residues" evidence="1">
    <location>
        <begin position="108"/>
        <end position="138"/>
    </location>
</feature>
<organism evidence="2 3">
    <name type="scientific">Dimorphilus gyrociliatus</name>
    <dbReference type="NCBI Taxonomy" id="2664684"/>
    <lineage>
        <taxon>Eukaryota</taxon>
        <taxon>Metazoa</taxon>
        <taxon>Spiralia</taxon>
        <taxon>Lophotrochozoa</taxon>
        <taxon>Annelida</taxon>
        <taxon>Polychaeta</taxon>
        <taxon>Polychaeta incertae sedis</taxon>
        <taxon>Dinophilidae</taxon>
        <taxon>Dimorphilus</taxon>
    </lineage>
</organism>
<dbReference type="AlphaFoldDB" id="A0A7I8WDK6"/>